<dbReference type="Gene3D" id="2.120.10.10">
    <property type="match status" value="1"/>
</dbReference>
<reference evidence="1" key="2">
    <citation type="submission" date="2014-03" db="EMBL/GenBank/DDBJ databases">
        <authorList>
            <person name="Genoscope - CEA"/>
        </authorList>
    </citation>
    <scope>NUCLEOTIDE SEQUENCE</scope>
</reference>
<dbReference type="CDD" id="cd15482">
    <property type="entry name" value="Sialidase_non-viral"/>
    <property type="match status" value="1"/>
</dbReference>
<dbReference type="GO" id="GO:0004308">
    <property type="term" value="F:exo-alpha-sialidase activity"/>
    <property type="evidence" value="ECO:0007669"/>
    <property type="project" value="InterPro"/>
</dbReference>
<dbReference type="InterPro" id="IPR036278">
    <property type="entry name" value="Sialidase_sf"/>
</dbReference>
<dbReference type="GO" id="GO:0009313">
    <property type="term" value="P:oligosaccharide catabolic process"/>
    <property type="evidence" value="ECO:0007669"/>
    <property type="project" value="TreeGrafter"/>
</dbReference>
<sequence>MLQRKSCECEMAEIIDHEGSSHLYCNARHRGHRVEALSESSGVYFDKPRLAPRLVEPCHGGCQGSVIGFPAPEQDTQTWLLFTHPTNKRTRKDLGVYLNRSPLHTSGWDRPWIVHSGPSGYSDLAYIEDTEHFACLMECGENSELEQIAFVSFPLSDVMQTVDEKGNTFYEENAMQVILPSTFRFMVQGLSYLAGTRRDQFNDNVIVKCLLQNIVVQTQNTSSMQMCVQYGNNNYS</sequence>
<dbReference type="InterPro" id="IPR026856">
    <property type="entry name" value="Sialidase_fam"/>
</dbReference>
<dbReference type="Proteomes" id="UP000193380">
    <property type="component" value="Unassembled WGS sequence"/>
</dbReference>
<dbReference type="SUPFAM" id="SSF50939">
    <property type="entry name" value="Sialidases"/>
    <property type="match status" value="1"/>
</dbReference>
<dbReference type="PANTHER" id="PTHR10628">
    <property type="entry name" value="SIALIDASE"/>
    <property type="match status" value="1"/>
</dbReference>
<dbReference type="GO" id="GO:0005737">
    <property type="term" value="C:cytoplasm"/>
    <property type="evidence" value="ECO:0007669"/>
    <property type="project" value="TreeGrafter"/>
</dbReference>
<reference evidence="1" key="1">
    <citation type="journal article" date="2014" name="Nat. Commun.">
        <title>The rainbow trout genome provides novel insights into evolution after whole-genome duplication in vertebrates.</title>
        <authorList>
            <person name="Berthelot C."/>
            <person name="Brunet F."/>
            <person name="Chalopin D."/>
            <person name="Juanchich A."/>
            <person name="Bernard M."/>
            <person name="Noel B."/>
            <person name="Bento P."/>
            <person name="Da Silva C."/>
            <person name="Labadie K."/>
            <person name="Alberti A."/>
            <person name="Aury J.M."/>
            <person name="Louis A."/>
            <person name="Dehais P."/>
            <person name="Bardou P."/>
            <person name="Montfort J."/>
            <person name="Klopp C."/>
            <person name="Cabau C."/>
            <person name="Gaspin C."/>
            <person name="Thorgaard G.H."/>
            <person name="Boussaha M."/>
            <person name="Quillet E."/>
            <person name="Guyomard R."/>
            <person name="Galiana D."/>
            <person name="Bobe J."/>
            <person name="Volff J.N."/>
            <person name="Genet C."/>
            <person name="Wincker P."/>
            <person name="Jaillon O."/>
            <person name="Roest Crollius H."/>
            <person name="Guiguen Y."/>
        </authorList>
    </citation>
    <scope>NUCLEOTIDE SEQUENCE [LARGE SCALE GENOMIC DNA]</scope>
</reference>
<evidence type="ECO:0000313" key="1">
    <source>
        <dbReference type="EMBL" id="CDQ69939.1"/>
    </source>
</evidence>
<dbReference type="PaxDb" id="8022-A0A060WXY5"/>
<proteinExistence type="predicted"/>
<dbReference type="PANTHER" id="PTHR10628:SF23">
    <property type="entry name" value="SIALIDASE-3"/>
    <property type="match status" value="1"/>
</dbReference>
<gene>
    <name evidence="1" type="ORF">GSONMT00004046001</name>
</gene>
<accession>A0A060WXY5</accession>
<dbReference type="EMBL" id="FR904694">
    <property type="protein sequence ID" value="CDQ69939.1"/>
    <property type="molecule type" value="Genomic_DNA"/>
</dbReference>
<dbReference type="STRING" id="8022.A0A060WXY5"/>
<dbReference type="AlphaFoldDB" id="A0A060WXY5"/>
<organism evidence="1 2">
    <name type="scientific">Oncorhynchus mykiss</name>
    <name type="common">Rainbow trout</name>
    <name type="synonym">Salmo gairdneri</name>
    <dbReference type="NCBI Taxonomy" id="8022"/>
    <lineage>
        <taxon>Eukaryota</taxon>
        <taxon>Metazoa</taxon>
        <taxon>Chordata</taxon>
        <taxon>Craniata</taxon>
        <taxon>Vertebrata</taxon>
        <taxon>Euteleostomi</taxon>
        <taxon>Actinopterygii</taxon>
        <taxon>Neopterygii</taxon>
        <taxon>Teleostei</taxon>
        <taxon>Protacanthopterygii</taxon>
        <taxon>Salmoniformes</taxon>
        <taxon>Salmonidae</taxon>
        <taxon>Salmoninae</taxon>
        <taxon>Oncorhynchus</taxon>
    </lineage>
</organism>
<name>A0A060WXY5_ONCMY</name>
<dbReference type="GO" id="GO:0016020">
    <property type="term" value="C:membrane"/>
    <property type="evidence" value="ECO:0007669"/>
    <property type="project" value="TreeGrafter"/>
</dbReference>
<evidence type="ECO:0000313" key="2">
    <source>
        <dbReference type="Proteomes" id="UP000193380"/>
    </source>
</evidence>
<protein>
    <submittedName>
        <fullName evidence="1">Uncharacterized protein</fullName>
    </submittedName>
</protein>
<dbReference type="GO" id="GO:0006689">
    <property type="term" value="P:ganglioside catabolic process"/>
    <property type="evidence" value="ECO:0007669"/>
    <property type="project" value="TreeGrafter"/>
</dbReference>